<dbReference type="PATRIC" id="fig|1618207.4.peg.3064"/>
<name>A0A0D4C1K7_9MICC</name>
<dbReference type="SUPFAM" id="SSF51419">
    <property type="entry name" value="PLP-binding barrel"/>
    <property type="match status" value="1"/>
</dbReference>
<dbReference type="PANTHER" id="PTHR28004">
    <property type="entry name" value="ZGC:162816-RELATED"/>
    <property type="match status" value="1"/>
</dbReference>
<dbReference type="CDD" id="cd06813">
    <property type="entry name" value="PLPDE_III_DSD_D-TA_like_2"/>
    <property type="match status" value="1"/>
</dbReference>
<dbReference type="Gene3D" id="3.20.20.10">
    <property type="entry name" value="Alanine racemase"/>
    <property type="match status" value="1"/>
</dbReference>
<dbReference type="OrthoDB" id="2445260at2"/>
<evidence type="ECO:0000313" key="2">
    <source>
        <dbReference type="EMBL" id="AJT42483.1"/>
    </source>
</evidence>
<dbReference type="EMBL" id="CP011005">
    <property type="protein sequence ID" value="AJT42483.1"/>
    <property type="molecule type" value="Genomic_DNA"/>
</dbReference>
<gene>
    <name evidence="2" type="ORF">UM93_15045</name>
</gene>
<dbReference type="KEGG" id="ari:UM93_15045"/>
<dbReference type="Proteomes" id="UP000061839">
    <property type="component" value="Chromosome"/>
</dbReference>
<keyword evidence="3" id="KW-1185">Reference proteome</keyword>
<proteinExistence type="predicted"/>
<dbReference type="PANTHER" id="PTHR28004:SF2">
    <property type="entry name" value="D-SERINE DEHYDRATASE"/>
    <property type="match status" value="1"/>
</dbReference>
<dbReference type="RefSeq" id="WP_045076345.1">
    <property type="nucleotide sequence ID" value="NZ_CP011005.1"/>
</dbReference>
<dbReference type="InterPro" id="IPR001608">
    <property type="entry name" value="Ala_racemase_N"/>
</dbReference>
<dbReference type="HOGENOM" id="CLU_042383_0_0_11"/>
<dbReference type="GO" id="GO:0008721">
    <property type="term" value="F:D-serine ammonia-lyase activity"/>
    <property type="evidence" value="ECO:0007669"/>
    <property type="project" value="TreeGrafter"/>
</dbReference>
<dbReference type="AlphaFoldDB" id="A0A0D4C1K7"/>
<evidence type="ECO:0000259" key="1">
    <source>
        <dbReference type="Pfam" id="PF01168"/>
    </source>
</evidence>
<feature type="domain" description="Alanine racemase N-terminal" evidence="1">
    <location>
        <begin position="44"/>
        <end position="289"/>
    </location>
</feature>
<dbReference type="GO" id="GO:0036088">
    <property type="term" value="P:D-serine catabolic process"/>
    <property type="evidence" value="ECO:0007669"/>
    <property type="project" value="TreeGrafter"/>
</dbReference>
<dbReference type="InterPro" id="IPR029066">
    <property type="entry name" value="PLP-binding_barrel"/>
</dbReference>
<reference evidence="2 3" key="1">
    <citation type="journal article" date="2015" name="Genome Announc.">
        <title>Complete Genome Sequencing of Protease-Producing Novel Arthrobacter sp. Strain IHBB 11108 Using PacBio Single-Molecule Real-Time Sequencing Technology.</title>
        <authorList>
            <person name="Kiran S."/>
            <person name="Swarnkar M.K."/>
            <person name="Pal M."/>
            <person name="Thakur R."/>
            <person name="Tewari R."/>
            <person name="Singh A.K."/>
            <person name="Gulati A."/>
        </authorList>
    </citation>
    <scope>NUCLEOTIDE SEQUENCE [LARGE SCALE GENOMIC DNA]</scope>
    <source>
        <strain evidence="2 3">IHBB 11108</strain>
    </source>
</reference>
<dbReference type="STRING" id="1618207.UM93_15045"/>
<dbReference type="Pfam" id="PF01168">
    <property type="entry name" value="Ala_racemase_N"/>
    <property type="match status" value="1"/>
</dbReference>
<sequence>MFTLDQVALEAERSGTGRSEPEANFWPRADRATGHLAAPLGVLDRQALSANAGALLRRANGKPIRVASKSIRSREVLRAVLAQPGFAGVLAYTLPEALWLAEEFDDIVVAYPSADAPALRQLAADPQALSRITLMVDSGEQLDWMASILGSTTELRLCIDLDASWRPGLAGRQLGHIGVRRSPIRQPTQAVQLAERIARSGHRLVGIMSYEAQIAGLQDSPSNRARALLIQRLQSSSAQDILSRRAQVVSAVREVAELEFVNGGGTGSLELTSSDVSVTEIAAGSGLFGPTLFDHYSRFKPYPAVGFALQVVRRPAPDIITVLGGGWIASGPAGPDRVPLPVYPPGLSMIGTEGAGEVQTPLRGSAASGLRIADKVWFRHAKSGEICEHLDGLLVIDGEEVVAELPSYRGEGKVFL</sequence>
<protein>
    <submittedName>
        <fullName evidence="2">Alanine racemase</fullName>
    </submittedName>
</protein>
<accession>A0A0D4C1K7</accession>
<organism evidence="2 3">
    <name type="scientific">Psychromicrobium lacuslunae</name>
    <dbReference type="NCBI Taxonomy" id="1618207"/>
    <lineage>
        <taxon>Bacteria</taxon>
        <taxon>Bacillati</taxon>
        <taxon>Actinomycetota</taxon>
        <taxon>Actinomycetes</taxon>
        <taxon>Micrococcales</taxon>
        <taxon>Micrococcaceae</taxon>
        <taxon>Psychromicrobium</taxon>
    </lineage>
</organism>
<evidence type="ECO:0000313" key="3">
    <source>
        <dbReference type="Proteomes" id="UP000061839"/>
    </source>
</evidence>
<dbReference type="InterPro" id="IPR051466">
    <property type="entry name" value="D-amino_acid_metab_enzyme"/>
</dbReference>